<feature type="compositionally biased region" description="Pro residues" evidence="1">
    <location>
        <begin position="82"/>
        <end position="106"/>
    </location>
</feature>
<evidence type="ECO:0000313" key="2">
    <source>
        <dbReference type="EMBL" id="MPC73362.1"/>
    </source>
</evidence>
<accession>A0A5B7HQ01</accession>
<dbReference type="OrthoDB" id="6370856at2759"/>
<protein>
    <submittedName>
        <fullName evidence="2">Uncharacterized protein</fullName>
    </submittedName>
</protein>
<evidence type="ECO:0000256" key="1">
    <source>
        <dbReference type="SAM" id="MobiDB-lite"/>
    </source>
</evidence>
<gene>
    <name evidence="2" type="ORF">E2C01_067688</name>
</gene>
<proteinExistence type="predicted"/>
<organism evidence="2 3">
    <name type="scientific">Portunus trituberculatus</name>
    <name type="common">Swimming crab</name>
    <name type="synonym">Neptunus trituberculatus</name>
    <dbReference type="NCBI Taxonomy" id="210409"/>
    <lineage>
        <taxon>Eukaryota</taxon>
        <taxon>Metazoa</taxon>
        <taxon>Ecdysozoa</taxon>
        <taxon>Arthropoda</taxon>
        <taxon>Crustacea</taxon>
        <taxon>Multicrustacea</taxon>
        <taxon>Malacostraca</taxon>
        <taxon>Eumalacostraca</taxon>
        <taxon>Eucarida</taxon>
        <taxon>Decapoda</taxon>
        <taxon>Pleocyemata</taxon>
        <taxon>Brachyura</taxon>
        <taxon>Eubrachyura</taxon>
        <taxon>Portunoidea</taxon>
        <taxon>Portunidae</taxon>
        <taxon>Portuninae</taxon>
        <taxon>Portunus</taxon>
    </lineage>
</organism>
<comment type="caution">
    <text evidence="2">The sequence shown here is derived from an EMBL/GenBank/DDBJ whole genome shotgun (WGS) entry which is preliminary data.</text>
</comment>
<reference evidence="2 3" key="1">
    <citation type="submission" date="2019-05" db="EMBL/GenBank/DDBJ databases">
        <title>Another draft genome of Portunus trituberculatus and its Hox gene families provides insights of decapod evolution.</title>
        <authorList>
            <person name="Jeong J.-H."/>
            <person name="Song I."/>
            <person name="Kim S."/>
            <person name="Choi T."/>
            <person name="Kim D."/>
            <person name="Ryu S."/>
            <person name="Kim W."/>
        </authorList>
    </citation>
    <scope>NUCLEOTIDE SEQUENCE [LARGE SCALE GENOMIC DNA]</scope>
    <source>
        <tissue evidence="2">Muscle</tissue>
    </source>
</reference>
<dbReference type="EMBL" id="VSRR010036646">
    <property type="protein sequence ID" value="MPC73362.1"/>
    <property type="molecule type" value="Genomic_DNA"/>
</dbReference>
<evidence type="ECO:0000313" key="3">
    <source>
        <dbReference type="Proteomes" id="UP000324222"/>
    </source>
</evidence>
<keyword evidence="3" id="KW-1185">Reference proteome</keyword>
<name>A0A5B7HQ01_PORTR</name>
<feature type="region of interest" description="Disordered" evidence="1">
    <location>
        <begin position="1"/>
        <end position="113"/>
    </location>
</feature>
<feature type="compositionally biased region" description="Low complexity" evidence="1">
    <location>
        <begin position="25"/>
        <end position="35"/>
    </location>
</feature>
<sequence>MSLRFKSLFRRMSKDHGGAGSNHQGSKGSSASAAGVPGDKGTGKKGAAGQDMQPLPTLKEERKTQSTSKGKKMDAKGKENSAPPPSKGPEAAPAPVPAPAPAPAPATFPEKAHLEKTISDLVRNSESKKQEIAALKMEINRLKVGKLQPLSSVTFIPPPPPPPFFHSIPSYLPLFLSFL</sequence>
<dbReference type="AlphaFoldDB" id="A0A5B7HQ01"/>
<dbReference type="Proteomes" id="UP000324222">
    <property type="component" value="Unassembled WGS sequence"/>
</dbReference>